<dbReference type="Gene3D" id="3.80.10.10">
    <property type="entry name" value="Ribonuclease Inhibitor"/>
    <property type="match status" value="1"/>
</dbReference>
<protein>
    <recommendedName>
        <fullName evidence="2">NLR family CARD domain-containing protein 4</fullName>
    </recommendedName>
    <alternativeName>
        <fullName evidence="12">Ice protease-activating factor</fullName>
    </alternativeName>
</protein>
<keyword evidence="16" id="KW-1185">Reference proteome</keyword>
<dbReference type="PANTHER" id="PTHR47688">
    <property type="entry name" value="NLR FAMILY CARD DOMAIN-CONTAINING PROTEIN 4"/>
    <property type="match status" value="1"/>
</dbReference>
<evidence type="ECO:0000256" key="12">
    <source>
        <dbReference type="ARBA" id="ARBA00030378"/>
    </source>
</evidence>
<evidence type="ECO:0000256" key="7">
    <source>
        <dbReference type="ARBA" id="ARBA00022737"/>
    </source>
</evidence>
<dbReference type="SUPFAM" id="SSF47986">
    <property type="entry name" value="DEATH domain"/>
    <property type="match status" value="1"/>
</dbReference>
<evidence type="ECO:0000256" key="11">
    <source>
        <dbReference type="ARBA" id="ARBA00023198"/>
    </source>
</evidence>
<dbReference type="SUPFAM" id="SSF52540">
    <property type="entry name" value="P-loop containing nucleoside triphosphate hydrolases"/>
    <property type="match status" value="1"/>
</dbReference>
<evidence type="ECO:0000259" key="13">
    <source>
        <dbReference type="PROSITE" id="PS50209"/>
    </source>
</evidence>
<evidence type="ECO:0000256" key="5">
    <source>
        <dbReference type="ARBA" id="ARBA00022614"/>
    </source>
</evidence>
<dbReference type="GO" id="GO:0016045">
    <property type="term" value="P:detection of bacterium"/>
    <property type="evidence" value="ECO:0007669"/>
    <property type="project" value="TreeGrafter"/>
</dbReference>
<keyword evidence="8" id="KW-0547">Nucleotide-binding</keyword>
<dbReference type="OrthoDB" id="120976at2759"/>
<evidence type="ECO:0000313" key="15">
    <source>
        <dbReference type="EMBL" id="KAG8444191.1"/>
    </source>
</evidence>
<evidence type="ECO:0000313" key="16">
    <source>
        <dbReference type="Proteomes" id="UP000812440"/>
    </source>
</evidence>
<dbReference type="AlphaFoldDB" id="A0A8T2JNK1"/>
<comment type="caution">
    <text evidence="15">The sequence shown here is derived from an EMBL/GenBank/DDBJ whole genome shotgun (WGS) entry which is preliminary data.</text>
</comment>
<dbReference type="InterPro" id="IPR006553">
    <property type="entry name" value="Leu-rich_rpt_Cys-con_subtyp"/>
</dbReference>
<evidence type="ECO:0000256" key="8">
    <source>
        <dbReference type="ARBA" id="ARBA00022741"/>
    </source>
</evidence>
<dbReference type="Pfam" id="PF00619">
    <property type="entry name" value="CARD"/>
    <property type="match status" value="1"/>
</dbReference>
<dbReference type="Gene3D" id="1.10.533.10">
    <property type="entry name" value="Death Domain, Fas"/>
    <property type="match status" value="1"/>
</dbReference>
<sequence>MELIKRNYPEFIQRMGRTIAVQISGDLFSKNILSMSEMEEIISHKVPQDVTRELVNTILKKSRESCTEFLQFLEIRDPYFYEDVVGQRVRRGVTEEDLNNLADYLKRLYQYPFFKKFNPFGEDTDIDIIFDLDRTFTDPLLWRKGTRNRREKQLTLLETLEELESPCIIEGEAGKGKSTILKRIAMLWATEKYTVLSNYKLVFFITLRGASDGLYETLCDQLFPVTSSWNKMEFMQEIWKLGRSILFLLDGYDEFQSEGCTEIDELIKENPKFNSTVMVSTRTETIGKLRKFGALIVETGDLSLENAKQLISNVLEEDEAKGLLSQLEESSFMQSLMKTPLFVVIACALRMGESDFQMNTQTALFCTLYELMVEKKKYKIRHLRAKILAENIRCFGDLALDGLFEHRFDFHEDDLYRINEEVLLNIGLLNKYSAQRRKAVYRFFHTAFQEYIAGRRLSQLLSSDDISNIVKGETYLNKIDSISYITTKYRNLLLYTCGSSKEATKKIIKHITNAHSTEGSNYTTELVEFGVNLFFESSTKKELCEEFQTLFSEKSLHIHSNSISSHHFDFFQYLPNCLSALHLIKLDLFGTNNASVLNQNAMQKTTTDRSNKYSNCIPEKAVKLFFDWNQSIQTLEVTLRDFNWLNKQDIKYLGKICCSADRLRLNIKRSPGITGSLTGVLESCKNIQDLNVDSTPLSIEDERRIVEMTEIKILSLSNLESEPSPGGLFDGLCRLVKIEELLLHNVKMDENVAHVVAQGISSLNRLKKLRLSLISNIENGMGDIAESISLTCHDLEELRLSKCSLTAKALRTLSNKLSMFSKLEILDLSGNYLQEDGKESVEELAAKLIHLDTIKTLFLPGGKHVKFCLETLLLQLKHLPRLSKLSFTKWNLTDDDMMKLATHLNSGFEKLILLDLSDNSAQSSGWISLAGILQNLPNLTHFNFSTEAIFIPDPDLVRKLIREITKLPFLCSMELNNWQLDDFDLSQIKKAKNMIRNSGNPFDHFFQVMDSTLSRYQ</sequence>
<dbReference type="GO" id="GO:0042981">
    <property type="term" value="P:regulation of apoptotic process"/>
    <property type="evidence" value="ECO:0007669"/>
    <property type="project" value="InterPro"/>
</dbReference>
<dbReference type="InterPro" id="IPR053882">
    <property type="entry name" value="Nlrc4-like_WHD"/>
</dbReference>
<keyword evidence="7" id="KW-0677">Repeat</keyword>
<dbReference type="GO" id="GO:0005524">
    <property type="term" value="F:ATP binding"/>
    <property type="evidence" value="ECO:0007669"/>
    <property type="project" value="UniProtKB-KW"/>
</dbReference>
<dbReference type="Gene3D" id="1.10.1900.50">
    <property type="match status" value="1"/>
</dbReference>
<keyword evidence="6" id="KW-0053">Apoptosis</keyword>
<dbReference type="Proteomes" id="UP000812440">
    <property type="component" value="Chromosome 5"/>
</dbReference>
<evidence type="ECO:0000256" key="2">
    <source>
        <dbReference type="ARBA" id="ARBA00015338"/>
    </source>
</evidence>
<dbReference type="InterPro" id="IPR027417">
    <property type="entry name" value="P-loop_NTPase"/>
</dbReference>
<feature type="domain" description="NACHT" evidence="14">
    <location>
        <begin position="165"/>
        <end position="283"/>
    </location>
</feature>
<dbReference type="EMBL" id="JAACNH010000004">
    <property type="protein sequence ID" value="KAG8444190.1"/>
    <property type="molecule type" value="Genomic_DNA"/>
</dbReference>
<dbReference type="GO" id="GO:0006954">
    <property type="term" value="P:inflammatory response"/>
    <property type="evidence" value="ECO:0007669"/>
    <property type="project" value="UniProtKB-KW"/>
</dbReference>
<dbReference type="Pfam" id="PF05729">
    <property type="entry name" value="NACHT"/>
    <property type="match status" value="1"/>
</dbReference>
<evidence type="ECO:0000256" key="1">
    <source>
        <dbReference type="ARBA" id="ARBA00004514"/>
    </source>
</evidence>
<dbReference type="GO" id="GO:0006915">
    <property type="term" value="P:apoptotic process"/>
    <property type="evidence" value="ECO:0007669"/>
    <property type="project" value="UniProtKB-KW"/>
</dbReference>
<evidence type="ECO:0000256" key="3">
    <source>
        <dbReference type="ARBA" id="ARBA00022490"/>
    </source>
</evidence>
<dbReference type="CDD" id="cd01671">
    <property type="entry name" value="CARD"/>
    <property type="match status" value="1"/>
</dbReference>
<dbReference type="InterPro" id="IPR040535">
    <property type="entry name" value="NLRC4_HD"/>
</dbReference>
<keyword evidence="4" id="KW-0399">Innate immunity</keyword>
<name>A0A8T2JNK1_9PIPI</name>
<gene>
    <name evidence="15" type="ORF">GDO86_009394</name>
</gene>
<dbReference type="GO" id="GO:0005829">
    <property type="term" value="C:cytosol"/>
    <property type="evidence" value="ECO:0007669"/>
    <property type="project" value="UniProtKB-SubCell"/>
</dbReference>
<dbReference type="SMART" id="SM00367">
    <property type="entry name" value="LRR_CC"/>
    <property type="match status" value="3"/>
</dbReference>
<evidence type="ECO:0000256" key="9">
    <source>
        <dbReference type="ARBA" id="ARBA00022840"/>
    </source>
</evidence>
<reference evidence="15" key="1">
    <citation type="thesis" date="2020" institute="ProQuest LLC" country="789 East Eisenhower Parkway, Ann Arbor, MI, USA">
        <title>Comparative Genomics and Chromosome Evolution.</title>
        <authorList>
            <person name="Mudd A.B."/>
        </authorList>
    </citation>
    <scope>NUCLEOTIDE SEQUENCE</scope>
    <source>
        <strain evidence="15">Female2</strain>
        <tissue evidence="15">Blood</tissue>
    </source>
</reference>
<accession>A0A8T2JNK1</accession>
<keyword evidence="5" id="KW-0433">Leucine-rich repeat</keyword>
<dbReference type="Gene3D" id="3.40.50.300">
    <property type="entry name" value="P-loop containing nucleotide triphosphate hydrolases"/>
    <property type="match status" value="1"/>
</dbReference>
<dbReference type="GO" id="GO:0042742">
    <property type="term" value="P:defense response to bacterium"/>
    <property type="evidence" value="ECO:0007669"/>
    <property type="project" value="TreeGrafter"/>
</dbReference>
<dbReference type="Pfam" id="PF22524">
    <property type="entry name" value="WHD_Nlrc4"/>
    <property type="match status" value="1"/>
</dbReference>
<evidence type="ECO:0000259" key="14">
    <source>
        <dbReference type="PROSITE" id="PS50837"/>
    </source>
</evidence>
<evidence type="ECO:0000256" key="10">
    <source>
        <dbReference type="ARBA" id="ARBA00022859"/>
    </source>
</evidence>
<dbReference type="SUPFAM" id="SSF52047">
    <property type="entry name" value="RNI-like"/>
    <property type="match status" value="1"/>
</dbReference>
<keyword evidence="3" id="KW-0963">Cytoplasm</keyword>
<dbReference type="Pfam" id="PF17889">
    <property type="entry name" value="NLRC4_HD"/>
    <property type="match status" value="1"/>
</dbReference>
<dbReference type="EMBL" id="JAACNH010000004">
    <property type="protein sequence ID" value="KAG8444191.1"/>
    <property type="molecule type" value="Genomic_DNA"/>
</dbReference>
<feature type="domain" description="CARD" evidence="13">
    <location>
        <begin position="1"/>
        <end position="88"/>
    </location>
</feature>
<dbReference type="InterPro" id="IPR001315">
    <property type="entry name" value="CARD"/>
</dbReference>
<dbReference type="GO" id="GO:0045087">
    <property type="term" value="P:innate immune response"/>
    <property type="evidence" value="ECO:0007669"/>
    <property type="project" value="UniProtKB-KW"/>
</dbReference>
<keyword evidence="9" id="KW-0067">ATP-binding</keyword>
<dbReference type="InterPro" id="IPR011029">
    <property type="entry name" value="DEATH-like_dom_sf"/>
</dbReference>
<dbReference type="FunFam" id="3.80.10.10:FF:000364">
    <property type="entry name" value="NLR family CARD domain containing 4"/>
    <property type="match status" value="1"/>
</dbReference>
<dbReference type="PANTHER" id="PTHR47688:SF1">
    <property type="entry name" value="NLR FAMILY CARD DOMAIN-CONTAINING PROTEIN 4"/>
    <property type="match status" value="1"/>
</dbReference>
<keyword evidence="11" id="KW-0395">Inflammatory response</keyword>
<evidence type="ECO:0000256" key="6">
    <source>
        <dbReference type="ARBA" id="ARBA00022703"/>
    </source>
</evidence>
<keyword evidence="10" id="KW-0391">Immunity</keyword>
<dbReference type="PROSITE" id="PS50209">
    <property type="entry name" value="CARD"/>
    <property type="match status" value="1"/>
</dbReference>
<dbReference type="InterPro" id="IPR032675">
    <property type="entry name" value="LRR_dom_sf"/>
</dbReference>
<evidence type="ECO:0000256" key="4">
    <source>
        <dbReference type="ARBA" id="ARBA00022588"/>
    </source>
</evidence>
<dbReference type="PROSITE" id="PS50837">
    <property type="entry name" value="NACHT"/>
    <property type="match status" value="1"/>
</dbReference>
<organism evidence="15 16">
    <name type="scientific">Hymenochirus boettgeri</name>
    <name type="common">Congo dwarf clawed frog</name>
    <dbReference type="NCBI Taxonomy" id="247094"/>
    <lineage>
        <taxon>Eukaryota</taxon>
        <taxon>Metazoa</taxon>
        <taxon>Chordata</taxon>
        <taxon>Craniata</taxon>
        <taxon>Vertebrata</taxon>
        <taxon>Euteleostomi</taxon>
        <taxon>Amphibia</taxon>
        <taxon>Batrachia</taxon>
        <taxon>Anura</taxon>
        <taxon>Pipoidea</taxon>
        <taxon>Pipidae</taxon>
        <taxon>Pipinae</taxon>
        <taxon>Hymenochirus</taxon>
    </lineage>
</organism>
<dbReference type="InterPro" id="IPR042220">
    <property type="entry name" value="NLRC4"/>
</dbReference>
<comment type="subcellular location">
    <subcellularLocation>
        <location evidence="1">Cytoplasm</location>
        <location evidence="1">Cytosol</location>
    </subcellularLocation>
</comment>
<dbReference type="InterPro" id="IPR007111">
    <property type="entry name" value="NACHT_NTPase"/>
</dbReference>
<proteinExistence type="predicted"/>